<evidence type="ECO:0000313" key="3">
    <source>
        <dbReference type="EMBL" id="EHP93279.1"/>
    </source>
</evidence>
<dbReference type="InterPro" id="IPR013575">
    <property type="entry name" value="IF2_assoc_dom_bac"/>
</dbReference>
<dbReference type="EMBL" id="AGJK01000035">
    <property type="protein sequence ID" value="EHP93279.1"/>
    <property type="molecule type" value="Genomic_DNA"/>
</dbReference>
<comment type="caution">
    <text evidence="3">The sequence shown here is derived from an EMBL/GenBank/DDBJ whole genome shotgun (WGS) entry which is preliminary data.</text>
</comment>
<dbReference type="Pfam" id="PF08364">
    <property type="entry name" value="IF2_assoc"/>
    <property type="match status" value="1"/>
</dbReference>
<keyword evidence="3" id="KW-0396">Initiation factor</keyword>
<evidence type="ECO:0000313" key="4">
    <source>
        <dbReference type="Proteomes" id="UP000004382"/>
    </source>
</evidence>
<organism evidence="3 4">
    <name type="scientific">Methylorubrum extorquens DSM 13060</name>
    <dbReference type="NCBI Taxonomy" id="882800"/>
    <lineage>
        <taxon>Bacteria</taxon>
        <taxon>Pseudomonadati</taxon>
        <taxon>Pseudomonadota</taxon>
        <taxon>Alphaproteobacteria</taxon>
        <taxon>Hyphomicrobiales</taxon>
        <taxon>Methylobacteriaceae</taxon>
        <taxon>Methylorubrum</taxon>
    </lineage>
</organism>
<proteinExistence type="predicted"/>
<evidence type="ECO:0000256" key="1">
    <source>
        <dbReference type="SAM" id="MobiDB-lite"/>
    </source>
</evidence>
<name>H1KGP2_METEX</name>
<feature type="compositionally biased region" description="Polar residues" evidence="1">
    <location>
        <begin position="1"/>
        <end position="15"/>
    </location>
</feature>
<feature type="compositionally biased region" description="Pro residues" evidence="1">
    <location>
        <begin position="67"/>
        <end position="80"/>
    </location>
</feature>
<feature type="region of interest" description="Disordered" evidence="1">
    <location>
        <begin position="54"/>
        <end position="80"/>
    </location>
</feature>
<dbReference type="AlphaFoldDB" id="H1KGP2"/>
<feature type="region of interest" description="Disordered" evidence="1">
    <location>
        <begin position="1"/>
        <end position="42"/>
    </location>
</feature>
<dbReference type="Proteomes" id="UP000004382">
    <property type="component" value="Unassembled WGS sequence"/>
</dbReference>
<dbReference type="RefSeq" id="WP_003598932.1">
    <property type="nucleotide sequence ID" value="NZ_AGJK01000035.1"/>
</dbReference>
<feature type="domain" description="Initiation factor 2 associated" evidence="2">
    <location>
        <begin position="18"/>
        <end position="53"/>
    </location>
</feature>
<gene>
    <name evidence="3" type="ORF">MetexDRAFT_1804</name>
</gene>
<protein>
    <submittedName>
        <fullName evidence="3">Initiation factor 2 associated domain protein</fullName>
    </submittedName>
</protein>
<keyword evidence="3" id="KW-0648">Protein biosynthesis</keyword>
<evidence type="ECO:0000259" key="2">
    <source>
        <dbReference type="Pfam" id="PF08364"/>
    </source>
</evidence>
<accession>H1KGP2</accession>
<reference evidence="3 4" key="1">
    <citation type="submission" date="2011-09" db="EMBL/GenBank/DDBJ databases">
        <title>The draft genome of Methylobacterium extorquens DSM 13060.</title>
        <authorList>
            <consortium name="US DOE Joint Genome Institute (JGI-PGF)"/>
            <person name="Lucas S."/>
            <person name="Han J."/>
            <person name="Lapidus A."/>
            <person name="Cheng J.-F."/>
            <person name="Goodwin L."/>
            <person name="Pitluck S."/>
            <person name="Peters L."/>
            <person name="Land M.L."/>
            <person name="Hauser L."/>
            <person name="Koskimaki J."/>
            <person name="Halonen O."/>
            <person name="Pirttila A."/>
            <person name="Frank C."/>
            <person name="Woyke T.J."/>
        </authorList>
    </citation>
    <scope>NUCLEOTIDE SEQUENCE [LARGE SCALE GENOMIC DNA]</scope>
    <source>
        <strain evidence="3 4">DSM 13060</strain>
    </source>
</reference>
<dbReference type="GO" id="GO:0003743">
    <property type="term" value="F:translation initiation factor activity"/>
    <property type="evidence" value="ECO:0007669"/>
    <property type="project" value="UniProtKB-KW"/>
</dbReference>
<sequence length="80" mass="8378">MSDTNNPGDKTQTRAPSKPLTVKRPVEQGTVRQSFSHGRSKSVVVETVKRRTIGAAPGAVAPREPVTAPPPRPASVAPAP</sequence>
<feature type="non-terminal residue" evidence="3">
    <location>
        <position position="80"/>
    </location>
</feature>